<dbReference type="Proteomes" id="UP000789860">
    <property type="component" value="Unassembled WGS sequence"/>
</dbReference>
<comment type="caution">
    <text evidence="1">The sequence shown here is derived from an EMBL/GenBank/DDBJ whole genome shotgun (WGS) entry which is preliminary data.</text>
</comment>
<proteinExistence type="predicted"/>
<evidence type="ECO:0000313" key="1">
    <source>
        <dbReference type="EMBL" id="CAG8467267.1"/>
    </source>
</evidence>
<dbReference type="EMBL" id="CAJVPM010001460">
    <property type="protein sequence ID" value="CAG8467267.1"/>
    <property type="molecule type" value="Genomic_DNA"/>
</dbReference>
<reference evidence="1" key="1">
    <citation type="submission" date="2021-06" db="EMBL/GenBank/DDBJ databases">
        <authorList>
            <person name="Kallberg Y."/>
            <person name="Tangrot J."/>
            <person name="Rosling A."/>
        </authorList>
    </citation>
    <scope>NUCLEOTIDE SEQUENCE</scope>
    <source>
        <strain evidence="1">AU212A</strain>
    </source>
</reference>
<accession>A0ACA9KE45</accession>
<name>A0ACA9KE45_9GLOM</name>
<keyword evidence="2" id="KW-1185">Reference proteome</keyword>
<sequence>MEFNNFEKNNIEINFKTNQEIIDIKIFEEDSKIDKKHFDNLEYDTIKDDIETSSFQSSKDRSSFYMNDDNISHYDFISNDIDYINFEALRESIEAFFMQPCTSIFRIDQTTSNQIPYLVNMKDGSEYVVRLSCPNNQFHKYSKAYTLKRLQSEAAIVNYISKHTDIPTPEIYYWNDDKDNSIGTDFVIMKHLRGIPLYEEWPDLTFEEKQDILIQIIDILMTLKNLRFPKIGSLYSDELKDNDQVVVGECIFHVFMLLGRDETKNTNFGPFSTTRDFLQAALDKEIKFLDGQGGECKELRCPVQRQLAELFYDHFYDKGHDDTFVLCPSEITASKILLDRDFDNKVFISGFLAWDCTGSLPMEYLFQNPAWIRNDNIDGMKYSEEKKKENLQLQYFFCQELYSRDPDIEFICRDKVRGLFFAVILHHFLNPWSISDFIQELCEEIEEEMETEWTKYDLEEGYVRCNDVTNYNLNELEFESISSLEIFGEEYENNQDDKQREEIEIT</sequence>
<organism evidence="1 2">
    <name type="scientific">Scutellospora calospora</name>
    <dbReference type="NCBI Taxonomy" id="85575"/>
    <lineage>
        <taxon>Eukaryota</taxon>
        <taxon>Fungi</taxon>
        <taxon>Fungi incertae sedis</taxon>
        <taxon>Mucoromycota</taxon>
        <taxon>Glomeromycotina</taxon>
        <taxon>Glomeromycetes</taxon>
        <taxon>Diversisporales</taxon>
        <taxon>Gigasporaceae</taxon>
        <taxon>Scutellospora</taxon>
    </lineage>
</organism>
<evidence type="ECO:0000313" key="2">
    <source>
        <dbReference type="Proteomes" id="UP000789860"/>
    </source>
</evidence>
<gene>
    <name evidence="1" type="ORF">SCALOS_LOCUS1875</name>
</gene>
<protein>
    <submittedName>
        <fullName evidence="1">3847_t:CDS:1</fullName>
    </submittedName>
</protein>